<organism evidence="1 2">
    <name type="scientific">Candidatus Daviesbacteria bacterium GW2011_GWC2_40_12</name>
    <dbReference type="NCBI Taxonomy" id="1618431"/>
    <lineage>
        <taxon>Bacteria</taxon>
        <taxon>Candidatus Daviesiibacteriota</taxon>
    </lineage>
</organism>
<proteinExistence type="predicted"/>
<evidence type="ECO:0000313" key="2">
    <source>
        <dbReference type="Proteomes" id="UP000034881"/>
    </source>
</evidence>
<comment type="caution">
    <text evidence="1">The sequence shown here is derived from an EMBL/GenBank/DDBJ whole genome shotgun (WGS) entry which is preliminary data.</text>
</comment>
<sequence>SYRPHESLDLDTPLEYADKIFFNKVLPMWPAYTRA</sequence>
<dbReference type="AlphaFoldDB" id="A0A0G0QMS3"/>
<dbReference type="Proteomes" id="UP000034881">
    <property type="component" value="Unassembled WGS sequence"/>
</dbReference>
<accession>A0A0G0QMS3</accession>
<gene>
    <name evidence="1" type="ORF">UT77_C0011G0034</name>
</gene>
<protein>
    <submittedName>
        <fullName evidence="1">Uncharacterized protein</fullName>
    </submittedName>
</protein>
<evidence type="ECO:0000313" key="1">
    <source>
        <dbReference type="EMBL" id="KKR41463.1"/>
    </source>
</evidence>
<name>A0A0G0QMS3_9BACT</name>
<dbReference type="EMBL" id="LBYB01000011">
    <property type="protein sequence ID" value="KKR41463.1"/>
    <property type="molecule type" value="Genomic_DNA"/>
</dbReference>
<feature type="non-terminal residue" evidence="1">
    <location>
        <position position="1"/>
    </location>
</feature>
<reference evidence="1 2" key="1">
    <citation type="journal article" date="2015" name="Nature">
        <title>rRNA introns, odd ribosomes, and small enigmatic genomes across a large radiation of phyla.</title>
        <authorList>
            <person name="Brown C.T."/>
            <person name="Hug L.A."/>
            <person name="Thomas B.C."/>
            <person name="Sharon I."/>
            <person name="Castelle C.J."/>
            <person name="Singh A."/>
            <person name="Wilkins M.J."/>
            <person name="Williams K.H."/>
            <person name="Banfield J.F."/>
        </authorList>
    </citation>
    <scope>NUCLEOTIDE SEQUENCE [LARGE SCALE GENOMIC DNA]</scope>
</reference>